<comment type="caution">
    <text evidence="2">The sequence shown here is derived from an EMBL/GenBank/DDBJ whole genome shotgun (WGS) entry which is preliminary data.</text>
</comment>
<keyword evidence="1" id="KW-0812">Transmembrane</keyword>
<dbReference type="RefSeq" id="WP_109525081.1">
    <property type="nucleotide sequence ID" value="NZ_JBEXKW010000038.1"/>
</dbReference>
<feature type="transmembrane region" description="Helical" evidence="1">
    <location>
        <begin position="12"/>
        <end position="30"/>
    </location>
</feature>
<dbReference type="Proteomes" id="UP001551695">
    <property type="component" value="Unassembled WGS sequence"/>
</dbReference>
<evidence type="ECO:0000313" key="2">
    <source>
        <dbReference type="EMBL" id="MEV0711844.1"/>
    </source>
</evidence>
<dbReference type="EMBL" id="JBFAKC010000017">
    <property type="protein sequence ID" value="MEV0711844.1"/>
    <property type="molecule type" value="Genomic_DNA"/>
</dbReference>
<gene>
    <name evidence="2" type="ORF">AB0I48_30225</name>
</gene>
<sequence length="158" mass="16506">MKLSPTRVLDLVADFLVATIAAWIATRVAYSSFPPISVLAGASLYPVAAIEVALAFVIRARVNDREIGDGRHQLHPITVARAVALAKASAHVGAIASGIWLGFLFWVFPQRGTLRAAAADSPGAIVGLLAGAALVGAALWLEYCCRAPEDPTDDTATT</sequence>
<evidence type="ECO:0000313" key="3">
    <source>
        <dbReference type="Proteomes" id="UP001551695"/>
    </source>
</evidence>
<dbReference type="InterPro" id="IPR021517">
    <property type="entry name" value="DUF3180"/>
</dbReference>
<proteinExistence type="predicted"/>
<keyword evidence="3" id="KW-1185">Reference proteome</keyword>
<feature type="transmembrane region" description="Helical" evidence="1">
    <location>
        <begin position="79"/>
        <end position="103"/>
    </location>
</feature>
<organism evidence="2 3">
    <name type="scientific">Nocardia aurea</name>
    <dbReference type="NCBI Taxonomy" id="2144174"/>
    <lineage>
        <taxon>Bacteria</taxon>
        <taxon>Bacillati</taxon>
        <taxon>Actinomycetota</taxon>
        <taxon>Actinomycetes</taxon>
        <taxon>Mycobacteriales</taxon>
        <taxon>Nocardiaceae</taxon>
        <taxon>Nocardia</taxon>
    </lineage>
</organism>
<protein>
    <submittedName>
        <fullName evidence="2">DUF3180 domain-containing protein</fullName>
    </submittedName>
</protein>
<evidence type="ECO:0000256" key="1">
    <source>
        <dbReference type="SAM" id="Phobius"/>
    </source>
</evidence>
<reference evidence="2 3" key="1">
    <citation type="submission" date="2024-06" db="EMBL/GenBank/DDBJ databases">
        <title>The Natural Products Discovery Center: Release of the First 8490 Sequenced Strains for Exploring Actinobacteria Biosynthetic Diversity.</title>
        <authorList>
            <person name="Kalkreuter E."/>
            <person name="Kautsar S.A."/>
            <person name="Yang D."/>
            <person name="Bader C.D."/>
            <person name="Teijaro C.N."/>
            <person name="Fluegel L."/>
            <person name="Davis C.M."/>
            <person name="Simpson J.R."/>
            <person name="Lauterbach L."/>
            <person name="Steele A.D."/>
            <person name="Gui C."/>
            <person name="Meng S."/>
            <person name="Li G."/>
            <person name="Viehrig K."/>
            <person name="Ye F."/>
            <person name="Su P."/>
            <person name="Kiefer A.F."/>
            <person name="Nichols A."/>
            <person name="Cepeda A.J."/>
            <person name="Yan W."/>
            <person name="Fan B."/>
            <person name="Jiang Y."/>
            <person name="Adhikari A."/>
            <person name="Zheng C.-J."/>
            <person name="Schuster L."/>
            <person name="Cowan T.M."/>
            <person name="Smanski M.J."/>
            <person name="Chevrette M.G."/>
            <person name="De Carvalho L.P.S."/>
            <person name="Shen B."/>
        </authorList>
    </citation>
    <scope>NUCLEOTIDE SEQUENCE [LARGE SCALE GENOMIC DNA]</scope>
    <source>
        <strain evidence="2 3">NPDC050403</strain>
    </source>
</reference>
<name>A0ABV3G2D0_9NOCA</name>
<keyword evidence="1" id="KW-1133">Transmembrane helix</keyword>
<dbReference type="Pfam" id="PF11377">
    <property type="entry name" value="DUF3180"/>
    <property type="match status" value="1"/>
</dbReference>
<feature type="transmembrane region" description="Helical" evidence="1">
    <location>
        <begin position="123"/>
        <end position="141"/>
    </location>
</feature>
<feature type="transmembrane region" description="Helical" evidence="1">
    <location>
        <begin position="36"/>
        <end position="58"/>
    </location>
</feature>
<accession>A0ABV3G2D0</accession>
<keyword evidence="1" id="KW-0472">Membrane</keyword>